<accession>A0A4Z2GQC2</accession>
<proteinExistence type="predicted"/>
<dbReference type="AlphaFoldDB" id="A0A4Z2GQC2"/>
<evidence type="ECO:0000313" key="3">
    <source>
        <dbReference type="Proteomes" id="UP000314294"/>
    </source>
</evidence>
<dbReference type="Proteomes" id="UP000314294">
    <property type="component" value="Unassembled WGS sequence"/>
</dbReference>
<organism evidence="2 3">
    <name type="scientific">Liparis tanakae</name>
    <name type="common">Tanaka's snailfish</name>
    <dbReference type="NCBI Taxonomy" id="230148"/>
    <lineage>
        <taxon>Eukaryota</taxon>
        <taxon>Metazoa</taxon>
        <taxon>Chordata</taxon>
        <taxon>Craniata</taxon>
        <taxon>Vertebrata</taxon>
        <taxon>Euteleostomi</taxon>
        <taxon>Actinopterygii</taxon>
        <taxon>Neopterygii</taxon>
        <taxon>Teleostei</taxon>
        <taxon>Neoteleostei</taxon>
        <taxon>Acanthomorphata</taxon>
        <taxon>Eupercaria</taxon>
        <taxon>Perciformes</taxon>
        <taxon>Cottioidei</taxon>
        <taxon>Cottales</taxon>
        <taxon>Liparidae</taxon>
        <taxon>Liparis</taxon>
    </lineage>
</organism>
<sequence length="107" mass="11824">MAGTDGSSNPARRCTRRSLSEETHTLHTASVLSVQSFGYGDELLSIPMVRSLGMQIYIQHTYLLLVLSRSRSRLLELTNCSDFKQEGKEDEQSAHAALVIAGERSVL</sequence>
<protein>
    <submittedName>
        <fullName evidence="2">Uncharacterized protein</fullName>
    </submittedName>
</protein>
<keyword evidence="3" id="KW-1185">Reference proteome</keyword>
<gene>
    <name evidence="2" type="ORF">EYF80_033877</name>
</gene>
<evidence type="ECO:0000256" key="1">
    <source>
        <dbReference type="SAM" id="MobiDB-lite"/>
    </source>
</evidence>
<feature type="compositionally biased region" description="Polar residues" evidence="1">
    <location>
        <begin position="1"/>
        <end position="10"/>
    </location>
</feature>
<dbReference type="EMBL" id="SRLO01000443">
    <property type="protein sequence ID" value="TNN55878.1"/>
    <property type="molecule type" value="Genomic_DNA"/>
</dbReference>
<name>A0A4Z2GQC2_9TELE</name>
<comment type="caution">
    <text evidence="2">The sequence shown here is derived from an EMBL/GenBank/DDBJ whole genome shotgun (WGS) entry which is preliminary data.</text>
</comment>
<feature type="region of interest" description="Disordered" evidence="1">
    <location>
        <begin position="1"/>
        <end position="21"/>
    </location>
</feature>
<evidence type="ECO:0000313" key="2">
    <source>
        <dbReference type="EMBL" id="TNN55878.1"/>
    </source>
</evidence>
<reference evidence="2 3" key="1">
    <citation type="submission" date="2019-03" db="EMBL/GenBank/DDBJ databases">
        <title>First draft genome of Liparis tanakae, snailfish: a comprehensive survey of snailfish specific genes.</title>
        <authorList>
            <person name="Kim W."/>
            <person name="Song I."/>
            <person name="Jeong J.-H."/>
            <person name="Kim D."/>
            <person name="Kim S."/>
            <person name="Ryu S."/>
            <person name="Song J.Y."/>
            <person name="Lee S.K."/>
        </authorList>
    </citation>
    <scope>NUCLEOTIDE SEQUENCE [LARGE SCALE GENOMIC DNA]</scope>
    <source>
        <tissue evidence="2">Muscle</tissue>
    </source>
</reference>